<name>A0AB35U843_9FIRM</name>
<reference evidence="2 3" key="1">
    <citation type="submission" date="2022-03" db="EMBL/GenBank/DDBJ databases">
        <title>Novel taxa within the pig intestine.</title>
        <authorList>
            <person name="Wylensek D."/>
            <person name="Bishof K."/>
            <person name="Afrizal A."/>
            <person name="Clavel T."/>
        </authorList>
    </citation>
    <scope>NUCLEOTIDE SEQUENCE [LARGE SCALE GENOMIC DNA]</scope>
    <source>
        <strain evidence="2 3">CLA-KB-P133</strain>
    </source>
</reference>
<keyword evidence="2" id="KW-0255">Endonuclease</keyword>
<dbReference type="Gene3D" id="3.40.1350.10">
    <property type="match status" value="1"/>
</dbReference>
<proteinExistence type="predicted"/>
<dbReference type="CDD" id="cd22362">
    <property type="entry name" value="TnsA_endonuclease-like"/>
    <property type="match status" value="1"/>
</dbReference>
<evidence type="ECO:0000313" key="3">
    <source>
        <dbReference type="Proteomes" id="UP001286174"/>
    </source>
</evidence>
<dbReference type="EMBL" id="JALBUR010000033">
    <property type="protein sequence ID" value="MDX8420361.1"/>
    <property type="molecule type" value="Genomic_DNA"/>
</dbReference>
<keyword evidence="2" id="KW-0540">Nuclease</keyword>
<dbReference type="SUPFAM" id="SSF52980">
    <property type="entry name" value="Restriction endonuclease-like"/>
    <property type="match status" value="1"/>
</dbReference>
<protein>
    <submittedName>
        <fullName evidence="2">TnsA endonuclease N-terminal domain-containing protein</fullName>
    </submittedName>
</protein>
<dbReference type="GO" id="GO:0003676">
    <property type="term" value="F:nucleic acid binding"/>
    <property type="evidence" value="ECO:0007669"/>
    <property type="project" value="InterPro"/>
</dbReference>
<evidence type="ECO:0000313" key="2">
    <source>
        <dbReference type="EMBL" id="MDX8420361.1"/>
    </source>
</evidence>
<dbReference type="AlphaFoldDB" id="A0AB35U843"/>
<organism evidence="2 3">
    <name type="scientific">Grylomicrobium aquisgranensis</name>
    <dbReference type="NCBI Taxonomy" id="2926318"/>
    <lineage>
        <taxon>Bacteria</taxon>
        <taxon>Bacillati</taxon>
        <taxon>Bacillota</taxon>
        <taxon>Erysipelotrichia</taxon>
        <taxon>Erysipelotrichales</taxon>
        <taxon>Erysipelotrichaceae</taxon>
        <taxon>Grylomicrobium</taxon>
    </lineage>
</organism>
<dbReference type="InterPro" id="IPR014833">
    <property type="entry name" value="TnsA_N"/>
</dbReference>
<feature type="domain" description="TnsA endonuclease N-terminal" evidence="1">
    <location>
        <begin position="58"/>
        <end position="149"/>
    </location>
</feature>
<dbReference type="GO" id="GO:0004519">
    <property type="term" value="F:endonuclease activity"/>
    <property type="evidence" value="ECO:0007669"/>
    <property type="project" value="UniProtKB-KW"/>
</dbReference>
<comment type="caution">
    <text evidence="2">The sequence shown here is derived from an EMBL/GenBank/DDBJ whole genome shotgun (WGS) entry which is preliminary data.</text>
</comment>
<dbReference type="Pfam" id="PF08722">
    <property type="entry name" value="Tn7_TnsA-like_N"/>
    <property type="match status" value="1"/>
</dbReference>
<keyword evidence="2" id="KW-0378">Hydrolase</keyword>
<keyword evidence="3" id="KW-1185">Reference proteome</keyword>
<dbReference type="RefSeq" id="WP_370596516.1">
    <property type="nucleotide sequence ID" value="NZ_JALBUR010000033.1"/>
</dbReference>
<gene>
    <name evidence="2" type="ORF">MOZ60_09715</name>
</gene>
<dbReference type="InterPro" id="IPR011856">
    <property type="entry name" value="tRNA_endonuc-like_dom_sf"/>
</dbReference>
<sequence length="222" mass="26197">MKQHRSEEGENYQPWDKVTEFTGNIGTPDVFTDWKSGRSMHFLSQGEFLAYLILRWQDNVKTIYEQYALDLEETLKIANMLGYKHPHDNSTHMTTDLLVVFTNGQRQALSVKSSYDSVFGDKKNTSRIIEKQTIECIYWKQLGVPWKIIFKDKDIDVTYARNIERAVGFFDPMKVTNKTTYFMYLLAHKEIKIDMTKQYNFAAEAKKYISDEQFENFMKCKI</sequence>
<evidence type="ECO:0000259" key="1">
    <source>
        <dbReference type="Pfam" id="PF08722"/>
    </source>
</evidence>
<dbReference type="Proteomes" id="UP001286174">
    <property type="component" value="Unassembled WGS sequence"/>
</dbReference>
<dbReference type="InterPro" id="IPR011335">
    <property type="entry name" value="Restrct_endonuc-II-like"/>
</dbReference>
<accession>A0AB35U843</accession>